<keyword evidence="3" id="KW-1185">Reference proteome</keyword>
<evidence type="ECO:0000313" key="2">
    <source>
        <dbReference type="EMBL" id="SHF52341.1"/>
    </source>
</evidence>
<reference evidence="3" key="1">
    <citation type="submission" date="2016-11" db="EMBL/GenBank/DDBJ databases">
        <authorList>
            <person name="Varghese N."/>
            <person name="Submissions S."/>
        </authorList>
    </citation>
    <scope>NUCLEOTIDE SEQUENCE [LARGE SCALE GENOMIC DNA]</scope>
    <source>
        <strain evidence="3">DSM 24579</strain>
    </source>
</reference>
<feature type="region of interest" description="Disordered" evidence="1">
    <location>
        <begin position="20"/>
        <end position="39"/>
    </location>
</feature>
<dbReference type="Pfam" id="PF11192">
    <property type="entry name" value="DUF2977"/>
    <property type="match status" value="1"/>
</dbReference>
<accession>A0A1M5CCA8</accession>
<protein>
    <recommendedName>
        <fullName evidence="4">Collagen triple helix repeat-containing protein</fullName>
    </recommendedName>
</protein>
<gene>
    <name evidence="2" type="ORF">SAMN05444483_101450</name>
</gene>
<organism evidence="2 3">
    <name type="scientific">Salegentibacter echinorum</name>
    <dbReference type="NCBI Taxonomy" id="1073325"/>
    <lineage>
        <taxon>Bacteria</taxon>
        <taxon>Pseudomonadati</taxon>
        <taxon>Bacteroidota</taxon>
        <taxon>Flavobacteriia</taxon>
        <taxon>Flavobacteriales</taxon>
        <taxon>Flavobacteriaceae</taxon>
        <taxon>Salegentibacter</taxon>
    </lineage>
</organism>
<evidence type="ECO:0008006" key="4">
    <source>
        <dbReference type="Google" id="ProtNLM"/>
    </source>
</evidence>
<sequence length="190" mass="21397">MKKIFSILFMTTFLFTACDGDRGPQGPPGPEGPPGDGSSQAAIFEINSDFRYINDSNLWTTDLIAFNEFTDFEVLETDIVVVYRLDAVGQLDDGSDVDEWSMLPQNFFTDDGTIQYVSNHTFVDTEIFIDGNYDLSTLDDDFTQDQVFRVAIIPADFYENASFKSSDINSVMKSLNIQESDIQKVKTLKQ</sequence>
<dbReference type="STRING" id="1073325.SAMN05444483_101450"/>
<dbReference type="OrthoDB" id="1524444at2"/>
<dbReference type="Proteomes" id="UP000183945">
    <property type="component" value="Unassembled WGS sequence"/>
</dbReference>
<name>A0A1M5CCA8_SALEC</name>
<dbReference type="EMBL" id="FQVT01000001">
    <property type="protein sequence ID" value="SHF52341.1"/>
    <property type="molecule type" value="Genomic_DNA"/>
</dbReference>
<dbReference type="RefSeq" id="WP_072876250.1">
    <property type="nucleotide sequence ID" value="NZ_FQVT01000001.1"/>
</dbReference>
<dbReference type="AlphaFoldDB" id="A0A1M5CCA8"/>
<evidence type="ECO:0000313" key="3">
    <source>
        <dbReference type="Proteomes" id="UP000183945"/>
    </source>
</evidence>
<proteinExistence type="predicted"/>
<evidence type="ECO:0000256" key="1">
    <source>
        <dbReference type="SAM" id="MobiDB-lite"/>
    </source>
</evidence>
<dbReference type="PROSITE" id="PS51257">
    <property type="entry name" value="PROKAR_LIPOPROTEIN"/>
    <property type="match status" value="1"/>
</dbReference>
<dbReference type="InterPro" id="IPR021358">
    <property type="entry name" value="DUF2977"/>
</dbReference>
<dbReference type="Gene3D" id="1.20.5.320">
    <property type="entry name" value="6-Phosphogluconate Dehydrogenase, domain 3"/>
    <property type="match status" value="1"/>
</dbReference>